<evidence type="ECO:0000313" key="8">
    <source>
        <dbReference type="Proteomes" id="UP000248039"/>
    </source>
</evidence>
<dbReference type="OrthoDB" id="9804442at2"/>
<evidence type="ECO:0000256" key="5">
    <source>
        <dbReference type="RuleBase" id="RU003476"/>
    </source>
</evidence>
<gene>
    <name evidence="7" type="ORF">C7C46_14915</name>
</gene>
<protein>
    <submittedName>
        <fullName evidence="7">DNA mismatch repair protein MutT</fullName>
    </submittedName>
</protein>
<dbReference type="Gene3D" id="3.90.79.10">
    <property type="entry name" value="Nucleoside Triphosphate Pyrophosphohydrolase"/>
    <property type="match status" value="1"/>
</dbReference>
<comment type="caution">
    <text evidence="7">The sequence shown here is derived from an EMBL/GenBank/DDBJ whole genome shotgun (WGS) entry which is preliminary data.</text>
</comment>
<dbReference type="PANTHER" id="PTHR43046:SF12">
    <property type="entry name" value="GDP-MANNOSE MANNOSYL HYDROLASE"/>
    <property type="match status" value="1"/>
</dbReference>
<dbReference type="InterPro" id="IPR020084">
    <property type="entry name" value="NUDIX_hydrolase_CS"/>
</dbReference>
<dbReference type="PROSITE" id="PS51462">
    <property type="entry name" value="NUDIX"/>
    <property type="match status" value="1"/>
</dbReference>
<dbReference type="CDD" id="cd04685">
    <property type="entry name" value="NUDIX_Hydrolase"/>
    <property type="match status" value="1"/>
</dbReference>
<dbReference type="PRINTS" id="PR00502">
    <property type="entry name" value="NUDIXFAMILY"/>
</dbReference>
<comment type="cofactor">
    <cofactor evidence="1">
        <name>Mg(2+)</name>
        <dbReference type="ChEBI" id="CHEBI:18420"/>
    </cofactor>
</comment>
<dbReference type="Proteomes" id="UP000248039">
    <property type="component" value="Unassembled WGS sequence"/>
</dbReference>
<keyword evidence="4" id="KW-0460">Magnesium</keyword>
<dbReference type="SUPFAM" id="SSF55811">
    <property type="entry name" value="Nudix"/>
    <property type="match status" value="1"/>
</dbReference>
<dbReference type="PANTHER" id="PTHR43046">
    <property type="entry name" value="GDP-MANNOSE MANNOSYL HYDROLASE"/>
    <property type="match status" value="1"/>
</dbReference>
<keyword evidence="3 5" id="KW-0378">Hydrolase</keyword>
<evidence type="ECO:0000256" key="3">
    <source>
        <dbReference type="ARBA" id="ARBA00022801"/>
    </source>
</evidence>
<dbReference type="PROSITE" id="PS00893">
    <property type="entry name" value="NUDIX_BOX"/>
    <property type="match status" value="1"/>
</dbReference>
<proteinExistence type="inferred from homology"/>
<organism evidence="7 8">
    <name type="scientific">Streptomyces tateyamensis</name>
    <dbReference type="NCBI Taxonomy" id="565073"/>
    <lineage>
        <taxon>Bacteria</taxon>
        <taxon>Bacillati</taxon>
        <taxon>Actinomycetota</taxon>
        <taxon>Actinomycetes</taxon>
        <taxon>Kitasatosporales</taxon>
        <taxon>Streptomycetaceae</taxon>
        <taxon>Streptomyces</taxon>
    </lineage>
</organism>
<evidence type="ECO:0000313" key="7">
    <source>
        <dbReference type="EMBL" id="PYC79179.1"/>
    </source>
</evidence>
<dbReference type="AlphaFoldDB" id="A0A2V4N7U7"/>
<dbReference type="Pfam" id="PF00293">
    <property type="entry name" value="NUDIX"/>
    <property type="match status" value="1"/>
</dbReference>
<evidence type="ECO:0000256" key="1">
    <source>
        <dbReference type="ARBA" id="ARBA00001946"/>
    </source>
</evidence>
<dbReference type="EMBL" id="PYBW01000045">
    <property type="protein sequence ID" value="PYC79179.1"/>
    <property type="molecule type" value="Genomic_DNA"/>
</dbReference>
<sequence length="162" mass="17653">MRRRRAARVLLLDAADRVLLLRGSDPADPSRTWWFAPGGGLEPGEEPRAAALRELAEETGLTGIELGPQVAEEVAVFTFDGHPYEQWQVFFLARTGQAPATADMDSSGSAPEEREHLLEARWWTLAELAGAAGAEEPVYPEGLARLLARLAAERVPPRASAR</sequence>
<evidence type="ECO:0000256" key="2">
    <source>
        <dbReference type="ARBA" id="ARBA00005582"/>
    </source>
</evidence>
<dbReference type="InterPro" id="IPR000086">
    <property type="entry name" value="NUDIX_hydrolase_dom"/>
</dbReference>
<dbReference type="GO" id="GO:0016787">
    <property type="term" value="F:hydrolase activity"/>
    <property type="evidence" value="ECO:0007669"/>
    <property type="project" value="UniProtKB-KW"/>
</dbReference>
<name>A0A2V4N7U7_9ACTN</name>
<accession>A0A2V4N7U7</accession>
<reference evidence="7 8" key="1">
    <citation type="submission" date="2018-03" db="EMBL/GenBank/DDBJ databases">
        <title>Bioinformatic expansion and discovery of thiopeptide antibiotics.</title>
        <authorList>
            <person name="Schwalen C.J."/>
            <person name="Hudson G.A."/>
            <person name="Mitchell D.A."/>
        </authorList>
    </citation>
    <scope>NUCLEOTIDE SEQUENCE [LARGE SCALE GENOMIC DNA]</scope>
    <source>
        <strain evidence="7 8">ATCC 21389</strain>
    </source>
</reference>
<dbReference type="InterPro" id="IPR015797">
    <property type="entry name" value="NUDIX_hydrolase-like_dom_sf"/>
</dbReference>
<evidence type="ECO:0000256" key="4">
    <source>
        <dbReference type="ARBA" id="ARBA00022842"/>
    </source>
</evidence>
<feature type="domain" description="Nudix hydrolase" evidence="6">
    <location>
        <begin position="2"/>
        <end position="144"/>
    </location>
</feature>
<keyword evidence="8" id="KW-1185">Reference proteome</keyword>
<comment type="similarity">
    <text evidence="2 5">Belongs to the Nudix hydrolase family.</text>
</comment>
<evidence type="ECO:0000259" key="6">
    <source>
        <dbReference type="PROSITE" id="PS51462"/>
    </source>
</evidence>
<dbReference type="InterPro" id="IPR020476">
    <property type="entry name" value="Nudix_hydrolase"/>
</dbReference>